<dbReference type="PANTHER" id="PTHR10612:SF34">
    <property type="entry name" value="APOLIPOPROTEIN D"/>
    <property type="match status" value="1"/>
</dbReference>
<reference evidence="2 3" key="1">
    <citation type="submission" date="2013-11" db="EMBL/GenBank/DDBJ databases">
        <title>Genome sequencing of Stegodyphus mimosarum.</title>
        <authorList>
            <person name="Bechsgaard J."/>
        </authorList>
    </citation>
    <scope>NUCLEOTIDE SEQUENCE [LARGE SCALE GENOMIC DNA]</scope>
</reference>
<proteinExistence type="predicted"/>
<organism evidence="2 3">
    <name type="scientific">Stegodyphus mimosarum</name>
    <name type="common">African social velvet spider</name>
    <dbReference type="NCBI Taxonomy" id="407821"/>
    <lineage>
        <taxon>Eukaryota</taxon>
        <taxon>Metazoa</taxon>
        <taxon>Ecdysozoa</taxon>
        <taxon>Arthropoda</taxon>
        <taxon>Chelicerata</taxon>
        <taxon>Arachnida</taxon>
        <taxon>Araneae</taxon>
        <taxon>Araneomorphae</taxon>
        <taxon>Entelegynae</taxon>
        <taxon>Eresoidea</taxon>
        <taxon>Eresidae</taxon>
        <taxon>Stegodyphus</taxon>
    </lineage>
</organism>
<dbReference type="GO" id="GO:0005737">
    <property type="term" value="C:cytoplasm"/>
    <property type="evidence" value="ECO:0007669"/>
    <property type="project" value="TreeGrafter"/>
</dbReference>
<dbReference type="InterPro" id="IPR022272">
    <property type="entry name" value="Lipocalin_CS"/>
</dbReference>
<dbReference type="InterPro" id="IPR012674">
    <property type="entry name" value="Calycin"/>
</dbReference>
<keyword evidence="2" id="KW-0449">Lipoprotein</keyword>
<dbReference type="GO" id="GO:0006629">
    <property type="term" value="P:lipid metabolic process"/>
    <property type="evidence" value="ECO:0007669"/>
    <property type="project" value="TreeGrafter"/>
</dbReference>
<keyword evidence="3" id="KW-1185">Reference proteome</keyword>
<dbReference type="PROSITE" id="PS00213">
    <property type="entry name" value="LIPOCALIN"/>
    <property type="match status" value="1"/>
</dbReference>
<feature type="chain" id="PRO_5001830722" evidence="1">
    <location>
        <begin position="22"/>
        <end position="72"/>
    </location>
</feature>
<gene>
    <name evidence="2" type="ORF">X975_12354</name>
</gene>
<evidence type="ECO:0000256" key="1">
    <source>
        <dbReference type="SAM" id="SignalP"/>
    </source>
</evidence>
<dbReference type="OrthoDB" id="565904at2759"/>
<dbReference type="EMBL" id="KK120880">
    <property type="protein sequence ID" value="KFM79274.1"/>
    <property type="molecule type" value="Genomic_DNA"/>
</dbReference>
<feature type="signal peptide" evidence="1">
    <location>
        <begin position="1"/>
        <end position="21"/>
    </location>
</feature>
<dbReference type="STRING" id="407821.A0A087UPI5"/>
<dbReference type="Gene3D" id="2.40.128.20">
    <property type="match status" value="1"/>
</dbReference>
<feature type="non-terminal residue" evidence="2">
    <location>
        <position position="72"/>
    </location>
</feature>
<dbReference type="GO" id="GO:0000302">
    <property type="term" value="P:response to reactive oxygen species"/>
    <property type="evidence" value="ECO:0007669"/>
    <property type="project" value="TreeGrafter"/>
</dbReference>
<keyword evidence="1" id="KW-0732">Signal</keyword>
<sequence length="72" mass="8157">MAFFRVALVLFFVCVIKGVTGQFPYLGKCPSPEVQENFDMEKFKGTWYEIERTMSFLEIGAQCVSTNFSDAG</sequence>
<evidence type="ECO:0000313" key="2">
    <source>
        <dbReference type="EMBL" id="KFM79274.1"/>
    </source>
</evidence>
<dbReference type="SUPFAM" id="SSF50814">
    <property type="entry name" value="Lipocalins"/>
    <property type="match status" value="1"/>
</dbReference>
<evidence type="ECO:0000313" key="3">
    <source>
        <dbReference type="Proteomes" id="UP000054359"/>
    </source>
</evidence>
<dbReference type="AlphaFoldDB" id="A0A087UPI5"/>
<protein>
    <submittedName>
        <fullName evidence="2">Apolipoprotein D</fullName>
    </submittedName>
</protein>
<dbReference type="Proteomes" id="UP000054359">
    <property type="component" value="Unassembled WGS sequence"/>
</dbReference>
<name>A0A087UPI5_STEMI</name>
<accession>A0A087UPI5</accession>
<dbReference type="PANTHER" id="PTHR10612">
    <property type="entry name" value="APOLIPOPROTEIN D"/>
    <property type="match status" value="1"/>
</dbReference>